<dbReference type="CDD" id="cd03443">
    <property type="entry name" value="PaaI_thioesterase"/>
    <property type="match status" value="1"/>
</dbReference>
<dbReference type="OrthoDB" id="506431at2759"/>
<sequence length="314" mass="33724">MISLRFRSALQSALNSTLHPTPAKWSASSSPTSRIGLSRAPVPRQPTVISQQLRHSSFNQTAPSPRSLKSLRLLRRFLGFSAIAVTALTLGIVCNPNFDKMRNAIASQATDAESLNGYTPSDELAREINEYIDTHPLAQSLRANPVFSEARPHMKIPAAMRAHNLTAGTLAGVDKIAVPPYIWVEDKGKSLVSMLYLGNAVSGHPGIVHGGLIATLLDEALARCCFPALPSGIGVTANLNIDYRSPAPAGSYVVIRAETTKVEGRKAWVKGRVETLPTEEGKDPVVLAEATALFIEPKNAAVCLITPHPLFILV</sequence>
<gene>
    <name evidence="3" type="ORF">AJ80_06802</name>
</gene>
<dbReference type="InterPro" id="IPR029069">
    <property type="entry name" value="HotDog_dom_sf"/>
</dbReference>
<dbReference type="Gene3D" id="3.10.129.10">
    <property type="entry name" value="Hotdog Thioesterase"/>
    <property type="match status" value="1"/>
</dbReference>
<comment type="caution">
    <text evidence="3">The sequence shown here is derived from an EMBL/GenBank/DDBJ whole genome shotgun (WGS) entry which is preliminary data.</text>
</comment>
<name>A0A2B7XU67_POLH7</name>
<dbReference type="InterPro" id="IPR006683">
    <property type="entry name" value="Thioestr_dom"/>
</dbReference>
<feature type="region of interest" description="Disordered" evidence="1">
    <location>
        <begin position="19"/>
        <end position="41"/>
    </location>
</feature>
<feature type="domain" description="Thioesterase" evidence="2">
    <location>
        <begin position="206"/>
        <end position="278"/>
    </location>
</feature>
<keyword evidence="4" id="KW-1185">Reference proteome</keyword>
<dbReference type="SUPFAM" id="SSF54637">
    <property type="entry name" value="Thioesterase/thiol ester dehydrase-isomerase"/>
    <property type="match status" value="1"/>
</dbReference>
<evidence type="ECO:0000259" key="2">
    <source>
        <dbReference type="Pfam" id="PF03061"/>
    </source>
</evidence>
<dbReference type="PANTHER" id="PTHR47260:SF7">
    <property type="entry name" value="THIOESTERASE FAMILY PROTEIN (AFU_ORTHOLOGUE AFUA_1G10800)"/>
    <property type="match status" value="1"/>
</dbReference>
<accession>A0A2B7XU67</accession>
<dbReference type="EMBL" id="PDNA01000121">
    <property type="protein sequence ID" value="PGH12182.1"/>
    <property type="molecule type" value="Genomic_DNA"/>
</dbReference>
<feature type="compositionally biased region" description="Polar residues" evidence="1">
    <location>
        <begin position="26"/>
        <end position="35"/>
    </location>
</feature>
<reference evidence="3 4" key="1">
    <citation type="submission" date="2017-10" db="EMBL/GenBank/DDBJ databases">
        <title>Comparative genomics in systemic dimorphic fungi from Ajellomycetaceae.</title>
        <authorList>
            <person name="Munoz J.F."/>
            <person name="Mcewen J.G."/>
            <person name="Clay O.K."/>
            <person name="Cuomo C.A."/>
        </authorList>
    </citation>
    <scope>NUCLEOTIDE SEQUENCE [LARGE SCALE GENOMIC DNA]</scope>
    <source>
        <strain evidence="3 4">UAMH7299</strain>
    </source>
</reference>
<dbReference type="InterPro" id="IPR052061">
    <property type="entry name" value="PTE-AB_protein"/>
</dbReference>
<proteinExistence type="predicted"/>
<organism evidence="3 4">
    <name type="scientific">Polytolypa hystricis (strain UAMH7299)</name>
    <dbReference type="NCBI Taxonomy" id="1447883"/>
    <lineage>
        <taxon>Eukaryota</taxon>
        <taxon>Fungi</taxon>
        <taxon>Dikarya</taxon>
        <taxon>Ascomycota</taxon>
        <taxon>Pezizomycotina</taxon>
        <taxon>Eurotiomycetes</taxon>
        <taxon>Eurotiomycetidae</taxon>
        <taxon>Onygenales</taxon>
        <taxon>Onygenales incertae sedis</taxon>
        <taxon>Polytolypa</taxon>
    </lineage>
</organism>
<dbReference type="AlphaFoldDB" id="A0A2B7XU67"/>
<dbReference type="STRING" id="1447883.A0A2B7XU67"/>
<evidence type="ECO:0000313" key="4">
    <source>
        <dbReference type="Proteomes" id="UP000224634"/>
    </source>
</evidence>
<dbReference type="Pfam" id="PF03061">
    <property type="entry name" value="4HBT"/>
    <property type="match status" value="1"/>
</dbReference>
<protein>
    <recommendedName>
        <fullName evidence="2">Thioesterase domain-containing protein</fullName>
    </recommendedName>
</protein>
<dbReference type="Proteomes" id="UP000224634">
    <property type="component" value="Unassembled WGS sequence"/>
</dbReference>
<evidence type="ECO:0000256" key="1">
    <source>
        <dbReference type="SAM" id="MobiDB-lite"/>
    </source>
</evidence>
<evidence type="ECO:0000313" key="3">
    <source>
        <dbReference type="EMBL" id="PGH12182.1"/>
    </source>
</evidence>
<dbReference type="PANTHER" id="PTHR47260">
    <property type="entry name" value="UPF0644 PROTEIN PB2B4.06"/>
    <property type="match status" value="1"/>
</dbReference>